<dbReference type="OrthoDB" id="6197906at2"/>
<dbReference type="Proteomes" id="UP000243924">
    <property type="component" value="Chromosome I"/>
</dbReference>
<protein>
    <submittedName>
        <fullName evidence="1">Uncharacterized protein</fullName>
    </submittedName>
</protein>
<dbReference type="RefSeq" id="WP_092388217.1">
    <property type="nucleotide sequence ID" value="NZ_LT629787.1"/>
</dbReference>
<evidence type="ECO:0000313" key="2">
    <source>
        <dbReference type="Proteomes" id="UP000243924"/>
    </source>
</evidence>
<name>A0A1H2HBL2_9GAMM</name>
<accession>A0A1H2HBL2</accession>
<sequence>MPRLSAPPDRFSQNWLQSLDGRTSIAQVMRERWQQFTDDLGGSDRLSYAQRSLVERALWLEYWMQQQEQALAAGGDFDVGKWTQAANSLQGICAKLGLERQARDVPDLADYLKAKAAQ</sequence>
<dbReference type="AlphaFoldDB" id="A0A1H2HBL2"/>
<proteinExistence type="predicted"/>
<reference evidence="2" key="1">
    <citation type="submission" date="2016-10" db="EMBL/GenBank/DDBJ databases">
        <authorList>
            <person name="Varghese N."/>
            <person name="Submissions S."/>
        </authorList>
    </citation>
    <scope>NUCLEOTIDE SEQUENCE [LARGE SCALE GENOMIC DNA]</scope>
    <source>
        <strain evidence="2">CECT 8338</strain>
    </source>
</reference>
<keyword evidence="2" id="KW-1185">Reference proteome</keyword>
<dbReference type="STRING" id="1434072.SAMN05216210_2924"/>
<organism evidence="1 2">
    <name type="scientific">Halopseudomonas salegens</name>
    <dbReference type="NCBI Taxonomy" id="1434072"/>
    <lineage>
        <taxon>Bacteria</taxon>
        <taxon>Pseudomonadati</taxon>
        <taxon>Pseudomonadota</taxon>
        <taxon>Gammaproteobacteria</taxon>
        <taxon>Pseudomonadales</taxon>
        <taxon>Pseudomonadaceae</taxon>
        <taxon>Halopseudomonas</taxon>
    </lineage>
</organism>
<gene>
    <name evidence="1" type="ORF">SAMN05216210_2924</name>
</gene>
<dbReference type="EMBL" id="LT629787">
    <property type="protein sequence ID" value="SDU29281.1"/>
    <property type="molecule type" value="Genomic_DNA"/>
</dbReference>
<evidence type="ECO:0000313" key="1">
    <source>
        <dbReference type="EMBL" id="SDU29281.1"/>
    </source>
</evidence>